<dbReference type="GO" id="GO:0004674">
    <property type="term" value="F:protein serine/threonine kinase activity"/>
    <property type="evidence" value="ECO:0007669"/>
    <property type="project" value="TreeGrafter"/>
</dbReference>
<keyword evidence="2" id="KW-0808">Transferase</keyword>
<dbReference type="OrthoDB" id="3182374at2"/>
<accession>A0A2N5J389</accession>
<evidence type="ECO:0000259" key="4">
    <source>
        <dbReference type="Pfam" id="PF07804"/>
    </source>
</evidence>
<evidence type="ECO:0000313" key="6">
    <source>
        <dbReference type="EMBL" id="PLS28685.1"/>
    </source>
</evidence>
<dbReference type="PANTHER" id="PTHR37419:SF1">
    <property type="entry name" value="SERINE_THREONINE-PROTEIN KINASE TOXIN HIPA"/>
    <property type="match status" value="1"/>
</dbReference>
<evidence type="ECO:0000313" key="7">
    <source>
        <dbReference type="Proteomes" id="UP000235034"/>
    </source>
</evidence>
<sequence>MKPKELLVFVEDQYCGILREDDHGKHSFTYDGTQPNPPQLSLSMPLRSEPWTGKPVEAYIDGVLPDERAIRSRIASLYDDVNANNPFSLLTAIGLDCAGGVQFVLPEHADSFRQDATLKPISEGEIARRLRGIAGTGGRSWQMNDEHWSLNGAQDKIALRFEHGQWFEALGSAATTHIIKPGISGYHEQAFNEYVCMKAIQKLGIPTATTDFRVFDGLPVLVSTRWDRRLIIRADGTTTIARIHQEDFCQATSHMTSEKYQAEGGPGAEEIAACIRDNALGNDSATLFLIALILNFLMAGTDAHAKNYAILEPIGARPTLAPLYDIASMHAYDTQYRQRKLAMKIGGENNYERIELRHWRKLAERTRIVDTGIMELLLTEYALKLPEAFHVAGEETLQLSKTVLGADDETRRNREKLVERIQQGINAQCRHVASWFWPES</sequence>
<comment type="caution">
    <text evidence="6">The sequence shown here is derived from an EMBL/GenBank/DDBJ whole genome shotgun (WGS) entry which is preliminary data.</text>
</comment>
<dbReference type="RefSeq" id="WP_101622359.1">
    <property type="nucleotide sequence ID" value="NZ_NMWT01000015.1"/>
</dbReference>
<dbReference type="AlphaFoldDB" id="A0A2N5J389"/>
<feature type="domain" description="HipA-like C-terminal" evidence="4">
    <location>
        <begin position="148"/>
        <end position="377"/>
    </location>
</feature>
<dbReference type="InterPro" id="IPR012893">
    <property type="entry name" value="HipA-like_C"/>
</dbReference>
<dbReference type="Gene3D" id="1.10.1070.20">
    <property type="match status" value="1"/>
</dbReference>
<dbReference type="Proteomes" id="UP000235034">
    <property type="component" value="Unassembled WGS sequence"/>
</dbReference>
<reference evidence="6 7" key="1">
    <citation type="submission" date="2017-07" db="EMBL/GenBank/DDBJ databases">
        <title>Bifidobacterium novel species.</title>
        <authorList>
            <person name="Lugli G.A."/>
            <person name="Milani C."/>
            <person name="Duranti S."/>
            <person name="Mangifesta M."/>
        </authorList>
    </citation>
    <scope>NUCLEOTIDE SEQUENCE [LARGE SCALE GENOMIC DNA]</scope>
    <source>
        <strain evidence="6 7">77</strain>
    </source>
</reference>
<dbReference type="NCBIfam" id="TIGR03071">
    <property type="entry name" value="couple_hipA"/>
    <property type="match status" value="1"/>
</dbReference>
<dbReference type="EMBL" id="NMWT01000015">
    <property type="protein sequence ID" value="PLS28685.1"/>
    <property type="molecule type" value="Genomic_DNA"/>
</dbReference>
<evidence type="ECO:0000256" key="1">
    <source>
        <dbReference type="ARBA" id="ARBA00010164"/>
    </source>
</evidence>
<dbReference type="GO" id="GO:0005829">
    <property type="term" value="C:cytosol"/>
    <property type="evidence" value="ECO:0007669"/>
    <property type="project" value="TreeGrafter"/>
</dbReference>
<proteinExistence type="inferred from homology"/>
<dbReference type="Pfam" id="PF07804">
    <property type="entry name" value="HipA_C"/>
    <property type="match status" value="1"/>
</dbReference>
<feature type="domain" description="HipA N-terminal subdomain 1" evidence="5">
    <location>
        <begin position="6"/>
        <end position="103"/>
    </location>
</feature>
<dbReference type="Pfam" id="PF13657">
    <property type="entry name" value="Couple_hipA"/>
    <property type="match status" value="1"/>
</dbReference>
<evidence type="ECO:0000256" key="2">
    <source>
        <dbReference type="ARBA" id="ARBA00022679"/>
    </source>
</evidence>
<protein>
    <submittedName>
        <fullName evidence="6">Transcriptional regulator</fullName>
    </submittedName>
</protein>
<evidence type="ECO:0000259" key="5">
    <source>
        <dbReference type="Pfam" id="PF13657"/>
    </source>
</evidence>
<gene>
    <name evidence="6" type="ORF">Uis4E_1227</name>
</gene>
<organism evidence="6 7">
    <name type="scientific">Bifidobacterium parmae</name>
    <dbReference type="NCBI Taxonomy" id="361854"/>
    <lineage>
        <taxon>Bacteria</taxon>
        <taxon>Bacillati</taxon>
        <taxon>Actinomycetota</taxon>
        <taxon>Actinomycetes</taxon>
        <taxon>Bifidobacteriales</taxon>
        <taxon>Bifidobacteriaceae</taxon>
        <taxon>Bifidobacterium</taxon>
    </lineage>
</organism>
<dbReference type="InterPro" id="IPR052028">
    <property type="entry name" value="HipA_Ser/Thr_kinase"/>
</dbReference>
<comment type="similarity">
    <text evidence="1">Belongs to the HipA Ser/Thr kinase family.</text>
</comment>
<keyword evidence="3" id="KW-0418">Kinase</keyword>
<dbReference type="CDD" id="cd17808">
    <property type="entry name" value="HipA_Ec_like"/>
    <property type="match status" value="1"/>
</dbReference>
<dbReference type="PANTHER" id="PTHR37419">
    <property type="entry name" value="SERINE/THREONINE-PROTEIN KINASE TOXIN HIPA"/>
    <property type="match status" value="1"/>
</dbReference>
<dbReference type="InterPro" id="IPR017508">
    <property type="entry name" value="HipA_N1"/>
</dbReference>
<name>A0A2N5J389_9BIFI</name>
<keyword evidence="7" id="KW-1185">Reference proteome</keyword>
<evidence type="ECO:0000256" key="3">
    <source>
        <dbReference type="ARBA" id="ARBA00022777"/>
    </source>
</evidence>